<dbReference type="PANTHER" id="PTHR20854">
    <property type="entry name" value="INOSITOL MONOPHOSPHATASE"/>
    <property type="match status" value="1"/>
</dbReference>
<comment type="catalytic activity">
    <reaction evidence="1">
        <text>a myo-inositol phosphate + H2O = myo-inositol + phosphate</text>
        <dbReference type="Rhea" id="RHEA:24056"/>
        <dbReference type="ChEBI" id="CHEBI:15377"/>
        <dbReference type="ChEBI" id="CHEBI:17268"/>
        <dbReference type="ChEBI" id="CHEBI:43474"/>
        <dbReference type="ChEBI" id="CHEBI:84139"/>
        <dbReference type="EC" id="3.1.3.25"/>
    </reaction>
</comment>
<keyword evidence="6 7" id="KW-0460">Magnesium</keyword>
<keyword evidence="9" id="KW-1185">Reference proteome</keyword>
<dbReference type="GO" id="GO:0006020">
    <property type="term" value="P:inositol metabolic process"/>
    <property type="evidence" value="ECO:0007669"/>
    <property type="project" value="TreeGrafter"/>
</dbReference>
<proteinExistence type="predicted"/>
<protein>
    <recommendedName>
        <fullName evidence="3">inositol-phosphate phosphatase</fullName>
        <ecNumber evidence="3">3.1.3.25</ecNumber>
    </recommendedName>
</protein>
<evidence type="ECO:0000313" key="8">
    <source>
        <dbReference type="EMBL" id="KAB2335267.1"/>
    </source>
</evidence>
<accession>A0A7V7V0P2</accession>
<evidence type="ECO:0000256" key="1">
    <source>
        <dbReference type="ARBA" id="ARBA00001033"/>
    </source>
</evidence>
<dbReference type="InterPro" id="IPR020583">
    <property type="entry name" value="Inositol_monoP_metal-BS"/>
</dbReference>
<dbReference type="EC" id="3.1.3.25" evidence="3"/>
<dbReference type="EMBL" id="WBOT01000001">
    <property type="protein sequence ID" value="KAB2335267.1"/>
    <property type="molecule type" value="Genomic_DNA"/>
</dbReference>
<feature type="binding site" evidence="7">
    <location>
        <position position="89"/>
    </location>
    <ligand>
        <name>Mg(2+)</name>
        <dbReference type="ChEBI" id="CHEBI:18420"/>
        <label>1</label>
        <note>catalytic</note>
    </ligand>
</feature>
<comment type="caution">
    <text evidence="8">The sequence shown here is derived from an EMBL/GenBank/DDBJ whole genome shotgun (WGS) entry which is preliminary data.</text>
</comment>
<keyword evidence="5" id="KW-0378">Hydrolase</keyword>
<evidence type="ECO:0000256" key="6">
    <source>
        <dbReference type="ARBA" id="ARBA00022842"/>
    </source>
</evidence>
<dbReference type="GO" id="GO:0046854">
    <property type="term" value="P:phosphatidylinositol phosphate biosynthetic process"/>
    <property type="evidence" value="ECO:0007669"/>
    <property type="project" value="InterPro"/>
</dbReference>
<evidence type="ECO:0000256" key="3">
    <source>
        <dbReference type="ARBA" id="ARBA00013106"/>
    </source>
</evidence>
<sequence length="266" mass="29933">MTDLKKIDTYAKKWIKEASDRIKDSFSKELTIQTKSHANDLVTDIDQATERFFIEKINSVFPDHRILGEEGFGDDVQSLEGVVWIIDPIDGTMNFVHQQRNFAISIGIFEDGVGKIGLIYDVVHDELYHAISGEGAYLNDLKIPQMRKTKLSESILGLNATWVTENRRIDSSLLAPLVKKSRGTRSYGSAALEIVYVATGRIDAYLTLRLAPWDFAAGLIIIEELGGRATNLRGEKLNMLEGGSVFFANEELHDEILKDYLHNGKW</sequence>
<dbReference type="PROSITE" id="PS00629">
    <property type="entry name" value="IMP_1"/>
    <property type="match status" value="1"/>
</dbReference>
<feature type="binding site" evidence="7">
    <location>
        <position position="87"/>
    </location>
    <ligand>
        <name>Mg(2+)</name>
        <dbReference type="ChEBI" id="CHEBI:18420"/>
        <label>1</label>
        <note>catalytic</note>
    </ligand>
</feature>
<dbReference type="InterPro" id="IPR000760">
    <property type="entry name" value="Inositol_monophosphatase-like"/>
</dbReference>
<dbReference type="Gene3D" id="3.40.190.80">
    <property type="match status" value="1"/>
</dbReference>
<dbReference type="RefSeq" id="WP_151571938.1">
    <property type="nucleotide sequence ID" value="NZ_WBOT01000001.1"/>
</dbReference>
<organism evidence="8 9">
    <name type="scientific">Bacillus mesophilum</name>
    <dbReference type="NCBI Taxonomy" id="1071718"/>
    <lineage>
        <taxon>Bacteria</taxon>
        <taxon>Bacillati</taxon>
        <taxon>Bacillota</taxon>
        <taxon>Bacilli</taxon>
        <taxon>Bacillales</taxon>
        <taxon>Bacillaceae</taxon>
        <taxon>Bacillus</taxon>
    </lineage>
</organism>
<comment type="cofactor">
    <cofactor evidence="2 7">
        <name>Mg(2+)</name>
        <dbReference type="ChEBI" id="CHEBI:18420"/>
    </cofactor>
</comment>
<dbReference type="GO" id="GO:0008934">
    <property type="term" value="F:inositol monophosphate 1-phosphatase activity"/>
    <property type="evidence" value="ECO:0007669"/>
    <property type="project" value="TreeGrafter"/>
</dbReference>
<dbReference type="AlphaFoldDB" id="A0A7V7V0P2"/>
<dbReference type="Pfam" id="PF00459">
    <property type="entry name" value="Inositol_P"/>
    <property type="match status" value="1"/>
</dbReference>
<dbReference type="SUPFAM" id="SSF56655">
    <property type="entry name" value="Carbohydrate phosphatase"/>
    <property type="match status" value="1"/>
</dbReference>
<dbReference type="PRINTS" id="PR00377">
    <property type="entry name" value="IMPHPHTASES"/>
</dbReference>
<gene>
    <name evidence="8" type="ORF">F7732_01490</name>
</gene>
<dbReference type="FunFam" id="3.30.540.10:FF:000003">
    <property type="entry name" value="Inositol-1-monophosphatase"/>
    <property type="match status" value="1"/>
</dbReference>
<feature type="binding site" evidence="7">
    <location>
        <position position="69"/>
    </location>
    <ligand>
        <name>Mg(2+)</name>
        <dbReference type="ChEBI" id="CHEBI:18420"/>
        <label>1</label>
        <note>catalytic</note>
    </ligand>
</feature>
<name>A0A7V7V0P2_9BACI</name>
<dbReference type="GO" id="GO:0046872">
    <property type="term" value="F:metal ion binding"/>
    <property type="evidence" value="ECO:0007669"/>
    <property type="project" value="UniProtKB-KW"/>
</dbReference>
<dbReference type="Gene3D" id="3.30.540.10">
    <property type="entry name" value="Fructose-1,6-Bisphosphatase, subunit A, domain 1"/>
    <property type="match status" value="1"/>
</dbReference>
<evidence type="ECO:0000256" key="4">
    <source>
        <dbReference type="ARBA" id="ARBA00022723"/>
    </source>
</evidence>
<evidence type="ECO:0000256" key="7">
    <source>
        <dbReference type="PIRSR" id="PIRSR600760-2"/>
    </source>
</evidence>
<dbReference type="CDD" id="cd01637">
    <property type="entry name" value="IMPase_like"/>
    <property type="match status" value="1"/>
</dbReference>
<dbReference type="OrthoDB" id="9772456at2"/>
<evidence type="ECO:0000256" key="2">
    <source>
        <dbReference type="ARBA" id="ARBA00001946"/>
    </source>
</evidence>
<dbReference type="PANTHER" id="PTHR20854:SF4">
    <property type="entry name" value="INOSITOL-1-MONOPHOSPHATASE-RELATED"/>
    <property type="match status" value="1"/>
</dbReference>
<keyword evidence="4 7" id="KW-0479">Metal-binding</keyword>
<evidence type="ECO:0000313" key="9">
    <source>
        <dbReference type="Proteomes" id="UP000441354"/>
    </source>
</evidence>
<dbReference type="InterPro" id="IPR020550">
    <property type="entry name" value="Inositol_monophosphatase_CS"/>
</dbReference>
<dbReference type="PROSITE" id="PS00630">
    <property type="entry name" value="IMP_2"/>
    <property type="match status" value="1"/>
</dbReference>
<dbReference type="GO" id="GO:0007165">
    <property type="term" value="P:signal transduction"/>
    <property type="evidence" value="ECO:0007669"/>
    <property type="project" value="TreeGrafter"/>
</dbReference>
<feature type="binding site" evidence="7">
    <location>
        <position position="90"/>
    </location>
    <ligand>
        <name>Mg(2+)</name>
        <dbReference type="ChEBI" id="CHEBI:18420"/>
        <label>2</label>
    </ligand>
</feature>
<reference evidence="8 9" key="1">
    <citation type="journal article" date="2014" name="Arch. Microbiol.">
        <title>Bacillus mesophilum sp. nov., strain IITR-54T, a novel 4-chlorobiphenyl dechlorinating bacterium.</title>
        <authorList>
            <person name="Manickam N."/>
            <person name="Singh N.K."/>
            <person name="Bajaj A."/>
            <person name="Kumar R.M."/>
            <person name="Kaur G."/>
            <person name="Kaur N."/>
            <person name="Bala M."/>
            <person name="Kumar A."/>
            <person name="Mayilraj S."/>
        </authorList>
    </citation>
    <scope>NUCLEOTIDE SEQUENCE [LARGE SCALE GENOMIC DNA]</scope>
    <source>
        <strain evidence="8 9">IITR-54</strain>
    </source>
</reference>
<feature type="binding site" evidence="7">
    <location>
        <position position="214"/>
    </location>
    <ligand>
        <name>Mg(2+)</name>
        <dbReference type="ChEBI" id="CHEBI:18420"/>
        <label>1</label>
        <note>catalytic</note>
    </ligand>
</feature>
<dbReference type="Proteomes" id="UP000441354">
    <property type="component" value="Unassembled WGS sequence"/>
</dbReference>
<evidence type="ECO:0000256" key="5">
    <source>
        <dbReference type="ARBA" id="ARBA00022801"/>
    </source>
</evidence>